<gene>
    <name evidence="3" type="ORF">HNV28_37585</name>
</gene>
<feature type="transmembrane region" description="Helical" evidence="2">
    <location>
        <begin position="150"/>
        <end position="170"/>
    </location>
</feature>
<accession>A0A7Y4IR82</accession>
<organism evidence="3 4">
    <name type="scientific">Myxococcus xanthus</name>
    <dbReference type="NCBI Taxonomy" id="34"/>
    <lineage>
        <taxon>Bacteria</taxon>
        <taxon>Pseudomonadati</taxon>
        <taxon>Myxococcota</taxon>
        <taxon>Myxococcia</taxon>
        <taxon>Myxococcales</taxon>
        <taxon>Cystobacterineae</taxon>
        <taxon>Myxococcaceae</taxon>
        <taxon>Myxococcus</taxon>
    </lineage>
</organism>
<reference evidence="3 4" key="1">
    <citation type="submission" date="2020-05" db="EMBL/GenBank/DDBJ databases">
        <authorList>
            <person name="Whitworth D."/>
        </authorList>
    </citation>
    <scope>NUCLEOTIDE SEQUENCE [LARGE SCALE GENOMIC DNA]</scope>
    <source>
        <strain evidence="3 4">AM005</strain>
    </source>
</reference>
<evidence type="ECO:0000256" key="1">
    <source>
        <dbReference type="SAM" id="MobiDB-lite"/>
    </source>
</evidence>
<protein>
    <submittedName>
        <fullName evidence="3">Uncharacterized protein</fullName>
    </submittedName>
</protein>
<dbReference type="EMBL" id="JABFNT010000305">
    <property type="protein sequence ID" value="NOJ83956.1"/>
    <property type="molecule type" value="Genomic_DNA"/>
</dbReference>
<sequence>MAAHAVAAIAAGGLMASSAWKSGTAASILKGPEWIFLGCCYGIVELWLLPWLGVLIPQYAFYILVVPWIAGLLAWVLISVWTRPAAALKKSTSDGGSARCTRPRAAVITRWAGGLALILAVSAGAMAWPFEHAPAHADANAGATLWSLNFWFSSLSLVALFVAFVAQAGLRPKGGDALDHHDAASQQSGGATPSGTTE</sequence>
<feature type="transmembrane region" description="Helical" evidence="2">
    <location>
        <begin position="111"/>
        <end position="130"/>
    </location>
</feature>
<dbReference type="AlphaFoldDB" id="A0A7Y4IR82"/>
<keyword evidence="2" id="KW-0812">Transmembrane</keyword>
<keyword evidence="2" id="KW-0472">Membrane</keyword>
<dbReference type="Proteomes" id="UP000533080">
    <property type="component" value="Unassembled WGS sequence"/>
</dbReference>
<feature type="transmembrane region" description="Helical" evidence="2">
    <location>
        <begin position="34"/>
        <end position="53"/>
    </location>
</feature>
<feature type="region of interest" description="Disordered" evidence="1">
    <location>
        <begin position="176"/>
        <end position="198"/>
    </location>
</feature>
<evidence type="ECO:0000313" key="4">
    <source>
        <dbReference type="Proteomes" id="UP000533080"/>
    </source>
</evidence>
<name>A0A7Y4IR82_MYXXA</name>
<evidence type="ECO:0000313" key="3">
    <source>
        <dbReference type="EMBL" id="NOJ83956.1"/>
    </source>
</evidence>
<feature type="transmembrane region" description="Helical" evidence="2">
    <location>
        <begin position="59"/>
        <end position="81"/>
    </location>
</feature>
<comment type="caution">
    <text evidence="3">The sequence shown here is derived from an EMBL/GenBank/DDBJ whole genome shotgun (WGS) entry which is preliminary data.</text>
</comment>
<proteinExistence type="predicted"/>
<feature type="non-terminal residue" evidence="3">
    <location>
        <position position="198"/>
    </location>
</feature>
<evidence type="ECO:0000256" key="2">
    <source>
        <dbReference type="SAM" id="Phobius"/>
    </source>
</evidence>
<keyword evidence="2" id="KW-1133">Transmembrane helix</keyword>
<feature type="compositionally biased region" description="Polar residues" evidence="1">
    <location>
        <begin position="184"/>
        <end position="198"/>
    </location>
</feature>